<evidence type="ECO:0000313" key="9">
    <source>
        <dbReference type="EMBL" id="KAF4627633.1"/>
    </source>
</evidence>
<dbReference type="CDD" id="cd00306">
    <property type="entry name" value="Peptidases_S8_S53"/>
    <property type="match status" value="1"/>
</dbReference>
<feature type="active site" description="Charge relay system" evidence="4">
    <location>
        <position position="529"/>
    </location>
</feature>
<dbReference type="GO" id="GO:0004252">
    <property type="term" value="F:serine-type endopeptidase activity"/>
    <property type="evidence" value="ECO:0007669"/>
    <property type="project" value="UniProtKB-UniRule"/>
</dbReference>
<feature type="domain" description="DUF7580" evidence="8">
    <location>
        <begin position="18"/>
        <end position="238"/>
    </location>
</feature>
<dbReference type="PROSITE" id="PS00136">
    <property type="entry name" value="SUBTILASE_ASP"/>
    <property type="match status" value="1"/>
</dbReference>
<dbReference type="InterPro" id="IPR023827">
    <property type="entry name" value="Peptidase_S8_Asp-AS"/>
</dbReference>
<dbReference type="Gene3D" id="3.40.50.200">
    <property type="entry name" value="Peptidase S8/S53 domain"/>
    <property type="match status" value="1"/>
</dbReference>
<evidence type="ECO:0000256" key="4">
    <source>
        <dbReference type="PROSITE-ProRule" id="PRU01240"/>
    </source>
</evidence>
<dbReference type="Pfam" id="PF24476">
    <property type="entry name" value="DUF7580"/>
    <property type="match status" value="1"/>
</dbReference>
<keyword evidence="10" id="KW-1185">Reference proteome</keyword>
<dbReference type="PANTHER" id="PTHR35186:SF4">
    <property type="entry name" value="PRION-INHIBITION AND PROPAGATION HELO DOMAIN-CONTAINING PROTEIN"/>
    <property type="match status" value="1"/>
</dbReference>
<dbReference type="Pfam" id="PF00082">
    <property type="entry name" value="Peptidase_S8"/>
    <property type="match status" value="1"/>
</dbReference>
<dbReference type="InterPro" id="IPR036852">
    <property type="entry name" value="Peptidase_S8/S53_dom_sf"/>
</dbReference>
<evidence type="ECO:0000313" key="10">
    <source>
        <dbReference type="Proteomes" id="UP000566819"/>
    </source>
</evidence>
<accession>A0A8H4REX2</accession>
<dbReference type="PROSITE" id="PS00138">
    <property type="entry name" value="SUBTILASE_SER"/>
    <property type="match status" value="1"/>
</dbReference>
<dbReference type="Proteomes" id="UP000566819">
    <property type="component" value="Unassembled WGS sequence"/>
</dbReference>
<dbReference type="InterPro" id="IPR015500">
    <property type="entry name" value="Peptidase_S8_subtilisin-rel"/>
</dbReference>
<keyword evidence="3 4" id="KW-0720">Serine protease</keyword>
<dbReference type="SUPFAM" id="SSF52743">
    <property type="entry name" value="Subtilisin-like"/>
    <property type="match status" value="1"/>
</dbReference>
<proteinExistence type="inferred from homology"/>
<dbReference type="OrthoDB" id="206201at2759"/>
<evidence type="ECO:0000256" key="1">
    <source>
        <dbReference type="ARBA" id="ARBA00022670"/>
    </source>
</evidence>
<protein>
    <recommendedName>
        <fullName evidence="11">Peptidase S8/S53 domain-containing protein</fullName>
    </recommendedName>
</protein>
<dbReference type="InterPro" id="IPR000209">
    <property type="entry name" value="Peptidase_S8/S53_dom"/>
</dbReference>
<feature type="active site" description="Charge relay system" evidence="4">
    <location>
        <position position="376"/>
    </location>
</feature>
<dbReference type="InterPro" id="IPR023828">
    <property type="entry name" value="Peptidase_S8_Ser-AS"/>
</dbReference>
<evidence type="ECO:0000256" key="3">
    <source>
        <dbReference type="ARBA" id="ARBA00022825"/>
    </source>
</evidence>
<organism evidence="9 10">
    <name type="scientific">Cudoniella acicularis</name>
    <dbReference type="NCBI Taxonomy" id="354080"/>
    <lineage>
        <taxon>Eukaryota</taxon>
        <taxon>Fungi</taxon>
        <taxon>Dikarya</taxon>
        <taxon>Ascomycota</taxon>
        <taxon>Pezizomycotina</taxon>
        <taxon>Leotiomycetes</taxon>
        <taxon>Helotiales</taxon>
        <taxon>Tricladiaceae</taxon>
        <taxon>Cudoniella</taxon>
    </lineage>
</organism>
<feature type="region of interest" description="Disordered" evidence="6">
    <location>
        <begin position="1"/>
        <end position="28"/>
    </location>
</feature>
<feature type="active site" description="Charge relay system" evidence="4">
    <location>
        <position position="340"/>
    </location>
</feature>
<evidence type="ECO:0000259" key="8">
    <source>
        <dbReference type="Pfam" id="PF24476"/>
    </source>
</evidence>
<evidence type="ECO:0000259" key="7">
    <source>
        <dbReference type="Pfam" id="PF00082"/>
    </source>
</evidence>
<dbReference type="PANTHER" id="PTHR35186">
    <property type="entry name" value="ANK_REP_REGION DOMAIN-CONTAINING PROTEIN"/>
    <property type="match status" value="1"/>
</dbReference>
<reference evidence="9 10" key="1">
    <citation type="submission" date="2020-03" db="EMBL/GenBank/DDBJ databases">
        <title>Draft Genome Sequence of Cudoniella acicularis.</title>
        <authorList>
            <person name="Buettner E."/>
            <person name="Kellner H."/>
        </authorList>
    </citation>
    <scope>NUCLEOTIDE SEQUENCE [LARGE SCALE GENOMIC DNA]</scope>
    <source>
        <strain evidence="9 10">DSM 108380</strain>
    </source>
</reference>
<evidence type="ECO:0000256" key="5">
    <source>
        <dbReference type="RuleBase" id="RU003355"/>
    </source>
</evidence>
<feature type="domain" description="Peptidase S8/S53" evidence="7">
    <location>
        <begin position="333"/>
        <end position="552"/>
    </location>
</feature>
<dbReference type="PROSITE" id="PS51892">
    <property type="entry name" value="SUBTILASE"/>
    <property type="match status" value="1"/>
</dbReference>
<dbReference type="EMBL" id="JAAMPI010000935">
    <property type="protein sequence ID" value="KAF4627633.1"/>
    <property type="molecule type" value="Genomic_DNA"/>
</dbReference>
<dbReference type="AlphaFoldDB" id="A0A8H4REX2"/>
<dbReference type="PRINTS" id="PR00723">
    <property type="entry name" value="SUBTILISIN"/>
</dbReference>
<gene>
    <name evidence="9" type="ORF">G7Y89_g10518</name>
</gene>
<comment type="similarity">
    <text evidence="4 5">Belongs to the peptidase S8 family.</text>
</comment>
<dbReference type="InterPro" id="IPR056002">
    <property type="entry name" value="DUF7580"/>
</dbReference>
<dbReference type="GO" id="GO:0006508">
    <property type="term" value="P:proteolysis"/>
    <property type="evidence" value="ECO:0007669"/>
    <property type="project" value="UniProtKB-KW"/>
</dbReference>
<feature type="compositionally biased region" description="Basic and acidic residues" evidence="6">
    <location>
        <begin position="8"/>
        <end position="17"/>
    </location>
</feature>
<sequence length="610" mass="67298">MMSYPKGKNYEDQDKIRDRGHRRSGVGLPMDNGNIFQIPPLKKRGLVALSHPSITLASLLQSNISFSQKEKRILGVILAYAMLQTCESPWMNREWNKNSIVFFYGSADPSSADTRRPYISSRFDPMSYGQDQQALHRIHRHPGILALGILLLELEFGSPIESYRGASGCGSKEVNVNTDYTTALWLLDQCGDDVYENYKAAIQACLECKFVATGETFEHEGFRKAVYESIVVPLEDELFSGFKISVDDLDELLNAPAIRRGVSPNANSSSFRQSPDFSFFNVMPLPLGPLPPRGASVSPDSLLAFIPPIPEAPTLLPRFSLFDDESGGVTSTRVKIAILDTGFDRRDPAIRANRERIKGIRSWVDGGKADEDLAGHGTHTATLLLKIAPDADIFVARIAENNHLENPDHVAEAIEWAANDCDVDIITMSFGFPRRIDSIQNAIQAAHGKNKIMFAAASNNGGNHLIAYPANQLSRVITINSTDGLGNGSGFNPTPHPESANFATLGEAVESSWPAHLLVGCTQRKLGTSFATPIAAGIAAVILEYTMQKLPVEKYTEASRLHSCEGMKAILKLMSEERKGYRYIKPWKFLSWENGHSFICENILKALREI</sequence>
<evidence type="ECO:0008006" key="11">
    <source>
        <dbReference type="Google" id="ProtNLM"/>
    </source>
</evidence>
<comment type="caution">
    <text evidence="9">The sequence shown here is derived from an EMBL/GenBank/DDBJ whole genome shotgun (WGS) entry which is preliminary data.</text>
</comment>
<keyword evidence="2 4" id="KW-0378">Hydrolase</keyword>
<keyword evidence="1 4" id="KW-0645">Protease</keyword>
<evidence type="ECO:0000256" key="6">
    <source>
        <dbReference type="SAM" id="MobiDB-lite"/>
    </source>
</evidence>
<evidence type="ECO:0000256" key="2">
    <source>
        <dbReference type="ARBA" id="ARBA00022801"/>
    </source>
</evidence>
<name>A0A8H4REX2_9HELO</name>